<feature type="compositionally biased region" description="Basic and acidic residues" evidence="2">
    <location>
        <begin position="89"/>
        <end position="104"/>
    </location>
</feature>
<feature type="domain" description="PASTA" evidence="4">
    <location>
        <begin position="142"/>
        <end position="207"/>
    </location>
</feature>
<keyword evidence="6" id="KW-1185">Reference proteome</keyword>
<evidence type="ECO:0000256" key="3">
    <source>
        <dbReference type="SAM" id="Phobius"/>
    </source>
</evidence>
<evidence type="ECO:0000256" key="1">
    <source>
        <dbReference type="ARBA" id="ARBA00004162"/>
    </source>
</evidence>
<keyword evidence="5" id="KW-0418">Kinase</keyword>
<accession>A0A1G6BRV1</accession>
<evidence type="ECO:0000313" key="5">
    <source>
        <dbReference type="EMBL" id="SDB23350.1"/>
    </source>
</evidence>
<feature type="domain" description="PASTA" evidence="4">
    <location>
        <begin position="287"/>
        <end position="353"/>
    </location>
</feature>
<organism evidence="5 6">
    <name type="scientific">Streptococcus henryi</name>
    <dbReference type="NCBI Taxonomy" id="439219"/>
    <lineage>
        <taxon>Bacteria</taxon>
        <taxon>Bacillati</taxon>
        <taxon>Bacillota</taxon>
        <taxon>Bacilli</taxon>
        <taxon>Lactobacillales</taxon>
        <taxon>Streptococcaceae</taxon>
        <taxon>Streptococcus</taxon>
    </lineage>
</organism>
<dbReference type="Proteomes" id="UP000182508">
    <property type="component" value="Unassembled WGS sequence"/>
</dbReference>
<dbReference type="InterPro" id="IPR005543">
    <property type="entry name" value="PASTA_dom"/>
</dbReference>
<proteinExistence type="predicted"/>
<dbReference type="PROSITE" id="PS51178">
    <property type="entry name" value="PASTA"/>
    <property type="match status" value="3"/>
</dbReference>
<dbReference type="GO" id="GO:0005886">
    <property type="term" value="C:plasma membrane"/>
    <property type="evidence" value="ECO:0007669"/>
    <property type="project" value="UniProtKB-SubCell"/>
</dbReference>
<feature type="compositionally biased region" description="Basic and acidic residues" evidence="2">
    <location>
        <begin position="9"/>
        <end position="30"/>
    </location>
</feature>
<dbReference type="Pfam" id="PF03793">
    <property type="entry name" value="PASTA"/>
    <property type="match status" value="2"/>
</dbReference>
<dbReference type="EMBL" id="FMXP01000014">
    <property type="protein sequence ID" value="SDB23350.1"/>
    <property type="molecule type" value="Genomic_DNA"/>
</dbReference>
<dbReference type="eggNOG" id="COG2815">
    <property type="taxonomic scope" value="Bacteria"/>
</dbReference>
<evidence type="ECO:0000313" key="6">
    <source>
        <dbReference type="Proteomes" id="UP000182508"/>
    </source>
</evidence>
<comment type="subcellular location">
    <subcellularLocation>
        <location evidence="1">Cell membrane</location>
        <topology evidence="1">Single-pass membrane protein</topology>
    </subcellularLocation>
</comment>
<feature type="region of interest" description="Disordered" evidence="2">
    <location>
        <begin position="490"/>
        <end position="512"/>
    </location>
</feature>
<keyword evidence="5" id="KW-0723">Serine/threonine-protein kinase</keyword>
<feature type="transmembrane region" description="Helical" evidence="3">
    <location>
        <begin position="122"/>
        <end position="141"/>
    </location>
</feature>
<dbReference type="GO" id="GO:0004674">
    <property type="term" value="F:protein serine/threonine kinase activity"/>
    <property type="evidence" value="ECO:0007669"/>
    <property type="project" value="UniProtKB-KW"/>
</dbReference>
<dbReference type="STRING" id="439219.SAMN02910293_01164"/>
<evidence type="ECO:0000256" key="2">
    <source>
        <dbReference type="SAM" id="MobiDB-lite"/>
    </source>
</evidence>
<evidence type="ECO:0000259" key="4">
    <source>
        <dbReference type="PROSITE" id="PS51178"/>
    </source>
</evidence>
<keyword evidence="3" id="KW-1133">Transmembrane helix</keyword>
<gene>
    <name evidence="5" type="ORF">SAMN02910293_01164</name>
</gene>
<name>A0A1G6BRV1_9STRE</name>
<dbReference type="SMART" id="SM00740">
    <property type="entry name" value="PASTA"/>
    <property type="match status" value="3"/>
</dbReference>
<feature type="compositionally biased region" description="Basic and acidic residues" evidence="2">
    <location>
        <begin position="43"/>
        <end position="53"/>
    </location>
</feature>
<feature type="domain" description="PASTA" evidence="4">
    <location>
        <begin position="212"/>
        <end position="282"/>
    </location>
</feature>
<keyword evidence="3" id="KW-0472">Membrane</keyword>
<dbReference type="SUPFAM" id="SSF54184">
    <property type="entry name" value="Penicillin-binding protein 2x (pbp-2x), c-terminal domain"/>
    <property type="match status" value="1"/>
</dbReference>
<dbReference type="CDD" id="cd06577">
    <property type="entry name" value="PASTA_pknB"/>
    <property type="match status" value="2"/>
</dbReference>
<protein>
    <submittedName>
        <fullName evidence="5">Serine/threonine protein kinase</fullName>
    </submittedName>
</protein>
<keyword evidence="3" id="KW-0812">Transmembrane</keyword>
<reference evidence="5 6" key="1">
    <citation type="submission" date="2016-10" db="EMBL/GenBank/DDBJ databases">
        <authorList>
            <person name="de Groot N.N."/>
        </authorList>
    </citation>
    <scope>NUCLEOTIDE SEQUENCE [LARGE SCALE GENOMIC DNA]</scope>
    <source>
        <strain evidence="5 6">A-4</strain>
    </source>
</reference>
<dbReference type="RefSeq" id="WP_074486002.1">
    <property type="nucleotide sequence ID" value="NZ_FMXP01000014.1"/>
</dbReference>
<dbReference type="Gene3D" id="3.30.10.20">
    <property type="match status" value="3"/>
</dbReference>
<feature type="region of interest" description="Disordered" evidence="2">
    <location>
        <begin position="1"/>
        <end position="106"/>
    </location>
</feature>
<sequence>MSDFLSKFSGDKYDKLLADDQKNKEKKVSQSDDLTASPSKKIPSREELPKEAEYTEPANQLKTDSTSEEELSSDSVEVISSQDLANSEDSSKGREQTRSRRDDFHEEVEIDPSYQKKKKRRIILSIGAGVLAVIILFFTYYQMTHVTLPNFVGKPVSEVREWGNQNKVEINLTQEYSIKYDANVIISQKTKAGKKIAKGSPLSLVSSLGADPEEVLELPKFEDMSYSQAMKWVEENKAENLKVTQEFNDTIAKGKFIKLDIANSVPASEYTRGNKATLTYSRGKEVLEANITVPDFKDKPKSEVETWAKSNSIEVTYIEKASANLAAGLVMGQSVAANEKVAKKSKMDITISAGKGVTVPDFSQISMSQASSVSGLNVIVRQVYGDKAYGQLLSQSQAAGVELTEKDDLNVEVVYSAGTPYIRDLTGKNEGELQEYFYQEFRSKGAEIYFTSYYVNSDQPKGTVVKQSAKETWLPLNYTVEMGISNGAWYTGTPIPAPSPDKDSSETDDYDN</sequence>
<keyword evidence="5" id="KW-0808">Transferase</keyword>
<dbReference type="AlphaFoldDB" id="A0A1G6BRV1"/>